<sequence length="452" mass="50772">MKAANSLRRKLLRWLLVALTALVAVGILTDYFMALEPAREVYDQHLLKLAYNLERSLPDDPGEWHGAYPQIERSLLRSEQDNYDAAKAAIFDLQGQFLAGVADLPIQLPSADHKPYFYDAEYQGDPIRVVAIKSPVLDAVLYLAETTYKRNRLVQKTLIHMIVPELVFAVFSIVVLWVGVGRGLQPLAQIRAQINARSETDLSPMDEGKAPVEVREIIVALNSLLARLDRSLKLQNQFLANAAHQLRTPLAGLQMQLELASEQSPEERMQSHERMLVSTRRIVRLANQLLALARAEGEGEVNKFAELDISNAIEAMATEWLLRADAKSIDLGFDLYPAKVSGSLWQIQEMLANLVDNALRYTPMHGNITIRCKQQEQKVVIEVEDNGPGIPQDQHENVFNRFYRLDEDPEGCGLGLSIVREIVRHHGGQVTLQTPVHHGQGLLVRIQLPVMT</sequence>
<feature type="domain" description="HAMP" evidence="13">
    <location>
        <begin position="181"/>
        <end position="233"/>
    </location>
</feature>
<keyword evidence="15" id="KW-1185">Reference proteome</keyword>
<dbReference type="AlphaFoldDB" id="Q1H1R1"/>
<dbReference type="KEGG" id="mfa:Mfla_1308"/>
<evidence type="ECO:0000256" key="8">
    <source>
        <dbReference type="ARBA" id="ARBA00022989"/>
    </source>
</evidence>
<proteinExistence type="predicted"/>
<dbReference type="PANTHER" id="PTHR45436">
    <property type="entry name" value="SENSOR HISTIDINE KINASE YKOH"/>
    <property type="match status" value="1"/>
</dbReference>
<feature type="transmembrane region" description="Helical" evidence="11">
    <location>
        <begin position="12"/>
        <end position="33"/>
    </location>
</feature>
<dbReference type="Gene3D" id="1.10.287.130">
    <property type="match status" value="1"/>
</dbReference>
<dbReference type="InterPro" id="IPR004358">
    <property type="entry name" value="Sig_transdc_His_kin-like_C"/>
</dbReference>
<dbReference type="InterPro" id="IPR005467">
    <property type="entry name" value="His_kinase_dom"/>
</dbReference>
<comment type="subcellular location">
    <subcellularLocation>
        <location evidence="2">Membrane</location>
    </subcellularLocation>
</comment>
<dbReference type="PANTHER" id="PTHR45436:SF1">
    <property type="entry name" value="SENSOR PROTEIN QSEC"/>
    <property type="match status" value="1"/>
</dbReference>
<evidence type="ECO:0000256" key="9">
    <source>
        <dbReference type="ARBA" id="ARBA00023012"/>
    </source>
</evidence>
<dbReference type="RefSeq" id="WP_011479530.1">
    <property type="nucleotide sequence ID" value="NC_007947.1"/>
</dbReference>
<protein>
    <recommendedName>
        <fullName evidence="3">histidine kinase</fullName>
        <ecNumber evidence="3">2.7.13.3</ecNumber>
    </recommendedName>
</protein>
<dbReference type="GO" id="GO:0000155">
    <property type="term" value="F:phosphorelay sensor kinase activity"/>
    <property type="evidence" value="ECO:0007669"/>
    <property type="project" value="InterPro"/>
</dbReference>
<dbReference type="eggNOG" id="COG2205">
    <property type="taxonomic scope" value="Bacteria"/>
</dbReference>
<evidence type="ECO:0000259" key="13">
    <source>
        <dbReference type="PROSITE" id="PS50885"/>
    </source>
</evidence>
<dbReference type="InterPro" id="IPR003594">
    <property type="entry name" value="HATPase_dom"/>
</dbReference>
<evidence type="ECO:0000256" key="4">
    <source>
        <dbReference type="ARBA" id="ARBA00022553"/>
    </source>
</evidence>
<evidence type="ECO:0000256" key="1">
    <source>
        <dbReference type="ARBA" id="ARBA00000085"/>
    </source>
</evidence>
<evidence type="ECO:0000256" key="2">
    <source>
        <dbReference type="ARBA" id="ARBA00004370"/>
    </source>
</evidence>
<dbReference type="Pfam" id="PF08521">
    <property type="entry name" value="2CSK_N"/>
    <property type="match status" value="1"/>
</dbReference>
<keyword evidence="6 11" id="KW-0812">Transmembrane</keyword>
<organism evidence="14 15">
    <name type="scientific">Methylobacillus flagellatus (strain ATCC 51484 / DSM 6875 / VKM B-1610 / KT)</name>
    <dbReference type="NCBI Taxonomy" id="265072"/>
    <lineage>
        <taxon>Bacteria</taxon>
        <taxon>Pseudomonadati</taxon>
        <taxon>Pseudomonadota</taxon>
        <taxon>Betaproteobacteria</taxon>
        <taxon>Nitrosomonadales</taxon>
        <taxon>Methylophilaceae</taxon>
        <taxon>Methylobacillus</taxon>
    </lineage>
</organism>
<dbReference type="STRING" id="265072.Mfla_1308"/>
<keyword evidence="8 11" id="KW-1133">Transmembrane helix</keyword>
<dbReference type="Gene3D" id="3.30.565.10">
    <property type="entry name" value="Histidine kinase-like ATPase, C-terminal domain"/>
    <property type="match status" value="1"/>
</dbReference>
<keyword evidence="9" id="KW-0902">Two-component regulatory system</keyword>
<dbReference type="SMART" id="SM00387">
    <property type="entry name" value="HATPase_c"/>
    <property type="match status" value="1"/>
</dbReference>
<dbReference type="GO" id="GO:0005886">
    <property type="term" value="C:plasma membrane"/>
    <property type="evidence" value="ECO:0007669"/>
    <property type="project" value="TreeGrafter"/>
</dbReference>
<dbReference type="SMART" id="SM00388">
    <property type="entry name" value="HisKA"/>
    <property type="match status" value="1"/>
</dbReference>
<keyword evidence="5" id="KW-0808">Transferase</keyword>
<dbReference type="InterPro" id="IPR036097">
    <property type="entry name" value="HisK_dim/P_sf"/>
</dbReference>
<dbReference type="HOGENOM" id="CLU_000445_89_37_4"/>
<dbReference type="Pfam" id="PF02518">
    <property type="entry name" value="HATPase_c"/>
    <property type="match status" value="1"/>
</dbReference>
<dbReference type="InterPro" id="IPR003660">
    <property type="entry name" value="HAMP_dom"/>
</dbReference>
<dbReference type="CDD" id="cd00075">
    <property type="entry name" value="HATPase"/>
    <property type="match status" value="1"/>
</dbReference>
<evidence type="ECO:0000313" key="15">
    <source>
        <dbReference type="Proteomes" id="UP000002440"/>
    </source>
</evidence>
<evidence type="ECO:0000313" key="14">
    <source>
        <dbReference type="EMBL" id="ABE49576.1"/>
    </source>
</evidence>
<gene>
    <name evidence="14" type="ordered locus">Mfla_1308</name>
</gene>
<dbReference type="CDD" id="cd00082">
    <property type="entry name" value="HisKA"/>
    <property type="match status" value="1"/>
</dbReference>
<dbReference type="InterPro" id="IPR013727">
    <property type="entry name" value="2CSK_N"/>
</dbReference>
<reference evidence="14 15" key="1">
    <citation type="submission" date="2006-03" db="EMBL/GenBank/DDBJ databases">
        <title>Complete sequence of Methylobacillus flagellatus KT.</title>
        <authorList>
            <consortium name="US DOE Joint Genome Institute"/>
            <person name="Copeland A."/>
            <person name="Lucas S."/>
            <person name="Lapidus A."/>
            <person name="Barry K."/>
            <person name="Detter J.C."/>
            <person name="Glavina del Rio T."/>
            <person name="Hammon N."/>
            <person name="Israni S."/>
            <person name="Dalin E."/>
            <person name="Tice H."/>
            <person name="Pitluck S."/>
            <person name="Brettin T."/>
            <person name="Bruce D."/>
            <person name="Han C."/>
            <person name="Tapia R."/>
            <person name="Saunders E."/>
            <person name="Gilna P."/>
            <person name="Schmutz J."/>
            <person name="Larimer F."/>
            <person name="Land M."/>
            <person name="Kyrpides N."/>
            <person name="Anderson I."/>
            <person name="Richardson P."/>
        </authorList>
    </citation>
    <scope>NUCLEOTIDE SEQUENCE [LARGE SCALE GENOMIC DNA]</scope>
    <source>
        <strain evidence="15">KT / ATCC 51484 / DSM 6875</strain>
    </source>
</reference>
<keyword evidence="4" id="KW-0597">Phosphoprotein</keyword>
<accession>Q1H1R1</accession>
<evidence type="ECO:0000259" key="12">
    <source>
        <dbReference type="PROSITE" id="PS50109"/>
    </source>
</evidence>
<name>Q1H1R1_METFK</name>
<evidence type="ECO:0000256" key="5">
    <source>
        <dbReference type="ARBA" id="ARBA00022679"/>
    </source>
</evidence>
<evidence type="ECO:0000256" key="11">
    <source>
        <dbReference type="SAM" id="Phobius"/>
    </source>
</evidence>
<evidence type="ECO:0000256" key="3">
    <source>
        <dbReference type="ARBA" id="ARBA00012438"/>
    </source>
</evidence>
<dbReference type="InterPro" id="IPR003661">
    <property type="entry name" value="HisK_dim/P_dom"/>
</dbReference>
<dbReference type="PROSITE" id="PS50109">
    <property type="entry name" value="HIS_KIN"/>
    <property type="match status" value="1"/>
</dbReference>
<dbReference type="PRINTS" id="PR00344">
    <property type="entry name" value="BCTRLSENSOR"/>
</dbReference>
<dbReference type="Proteomes" id="UP000002440">
    <property type="component" value="Chromosome"/>
</dbReference>
<evidence type="ECO:0000256" key="6">
    <source>
        <dbReference type="ARBA" id="ARBA00022692"/>
    </source>
</evidence>
<dbReference type="SUPFAM" id="SSF55874">
    <property type="entry name" value="ATPase domain of HSP90 chaperone/DNA topoisomerase II/histidine kinase"/>
    <property type="match status" value="1"/>
</dbReference>
<dbReference type="PROSITE" id="PS50885">
    <property type="entry name" value="HAMP"/>
    <property type="match status" value="1"/>
</dbReference>
<dbReference type="EMBL" id="CP000284">
    <property type="protein sequence ID" value="ABE49576.1"/>
    <property type="molecule type" value="Genomic_DNA"/>
</dbReference>
<evidence type="ECO:0000256" key="7">
    <source>
        <dbReference type="ARBA" id="ARBA00022777"/>
    </source>
</evidence>
<dbReference type="InterPro" id="IPR036890">
    <property type="entry name" value="HATPase_C_sf"/>
</dbReference>
<keyword evidence="10 11" id="KW-0472">Membrane</keyword>
<dbReference type="SUPFAM" id="SSF47384">
    <property type="entry name" value="Homodimeric domain of signal transducing histidine kinase"/>
    <property type="match status" value="1"/>
</dbReference>
<dbReference type="EC" id="2.7.13.3" evidence="3"/>
<feature type="transmembrane region" description="Helical" evidence="11">
    <location>
        <begin position="158"/>
        <end position="180"/>
    </location>
</feature>
<evidence type="ECO:0000256" key="10">
    <source>
        <dbReference type="ARBA" id="ARBA00023136"/>
    </source>
</evidence>
<dbReference type="OrthoDB" id="8583694at2"/>
<feature type="domain" description="Histidine kinase" evidence="12">
    <location>
        <begin position="241"/>
        <end position="452"/>
    </location>
</feature>
<dbReference type="Pfam" id="PF00512">
    <property type="entry name" value="HisKA"/>
    <property type="match status" value="1"/>
</dbReference>
<dbReference type="InterPro" id="IPR050428">
    <property type="entry name" value="TCS_sensor_his_kinase"/>
</dbReference>
<comment type="catalytic activity">
    <reaction evidence="1">
        <text>ATP + protein L-histidine = ADP + protein N-phospho-L-histidine.</text>
        <dbReference type="EC" id="2.7.13.3"/>
    </reaction>
</comment>
<keyword evidence="7 14" id="KW-0418">Kinase</keyword>